<keyword evidence="1" id="KW-0472">Membrane</keyword>
<protein>
    <submittedName>
        <fullName evidence="2">Membrane protein</fullName>
    </submittedName>
</protein>
<dbReference type="InterPro" id="IPR037185">
    <property type="entry name" value="EmrE-like"/>
</dbReference>
<dbReference type="EMBL" id="BSDY01000015">
    <property type="protein sequence ID" value="GLI57255.1"/>
    <property type="molecule type" value="Genomic_DNA"/>
</dbReference>
<dbReference type="Pfam" id="PF04657">
    <property type="entry name" value="DMT_YdcZ"/>
    <property type="match status" value="1"/>
</dbReference>
<keyword evidence="3" id="KW-1185">Reference proteome</keyword>
<dbReference type="GO" id="GO:0005886">
    <property type="term" value="C:plasma membrane"/>
    <property type="evidence" value="ECO:0007669"/>
    <property type="project" value="TreeGrafter"/>
</dbReference>
<dbReference type="RefSeq" id="WP_281836785.1">
    <property type="nucleotide sequence ID" value="NZ_BSDY01000015.1"/>
</dbReference>
<evidence type="ECO:0000256" key="1">
    <source>
        <dbReference type="SAM" id="Phobius"/>
    </source>
</evidence>
<feature type="transmembrane region" description="Helical" evidence="1">
    <location>
        <begin position="94"/>
        <end position="112"/>
    </location>
</feature>
<dbReference type="PANTHER" id="PTHR34821:SF2">
    <property type="entry name" value="INNER MEMBRANE PROTEIN YDCZ"/>
    <property type="match status" value="1"/>
</dbReference>
<sequence length="149" mass="16417">MLYLFLAFFTGIILVVQMHMNSHLSAKLDTYNGVLYNYFTAVILFLLYFIFRPGPLTEGISHMSSASMWMYSGGALGILIVILCNLAFQKLSATYSTSLIILGQLGAAIVIDRTFFGVVIQPKEIVGILLIACGIAYNSYISSRRRGVA</sequence>
<proteinExistence type="predicted"/>
<organism evidence="2 3">
    <name type="scientific">Propionigenium maris DSM 9537</name>
    <dbReference type="NCBI Taxonomy" id="1123000"/>
    <lineage>
        <taxon>Bacteria</taxon>
        <taxon>Fusobacteriati</taxon>
        <taxon>Fusobacteriota</taxon>
        <taxon>Fusobacteriia</taxon>
        <taxon>Fusobacteriales</taxon>
        <taxon>Fusobacteriaceae</taxon>
        <taxon>Propionigenium</taxon>
    </lineage>
</organism>
<evidence type="ECO:0000313" key="3">
    <source>
        <dbReference type="Proteomes" id="UP001144471"/>
    </source>
</evidence>
<name>A0A9W6GNM9_9FUSO</name>
<keyword evidence="1" id="KW-1133">Transmembrane helix</keyword>
<gene>
    <name evidence="2" type="ORF">PM10SUCC1_27690</name>
</gene>
<reference evidence="2" key="1">
    <citation type="submission" date="2022-12" db="EMBL/GenBank/DDBJ databases">
        <title>Reference genome sequencing for broad-spectrum identification of bacterial and archaeal isolates by mass spectrometry.</title>
        <authorList>
            <person name="Sekiguchi Y."/>
            <person name="Tourlousse D.M."/>
        </authorList>
    </citation>
    <scope>NUCLEOTIDE SEQUENCE</scope>
    <source>
        <strain evidence="2">10succ1</strain>
    </source>
</reference>
<accession>A0A9W6GNM9</accession>
<comment type="caution">
    <text evidence="2">The sequence shown here is derived from an EMBL/GenBank/DDBJ whole genome shotgun (WGS) entry which is preliminary data.</text>
</comment>
<feature type="transmembrane region" description="Helical" evidence="1">
    <location>
        <begin position="66"/>
        <end position="88"/>
    </location>
</feature>
<dbReference type="AlphaFoldDB" id="A0A9W6GNM9"/>
<dbReference type="SUPFAM" id="SSF103481">
    <property type="entry name" value="Multidrug resistance efflux transporter EmrE"/>
    <property type="match status" value="1"/>
</dbReference>
<feature type="transmembrane region" description="Helical" evidence="1">
    <location>
        <begin position="35"/>
        <end position="54"/>
    </location>
</feature>
<dbReference type="Proteomes" id="UP001144471">
    <property type="component" value="Unassembled WGS sequence"/>
</dbReference>
<dbReference type="InterPro" id="IPR006750">
    <property type="entry name" value="YdcZ"/>
</dbReference>
<evidence type="ECO:0000313" key="2">
    <source>
        <dbReference type="EMBL" id="GLI57255.1"/>
    </source>
</evidence>
<keyword evidence="1" id="KW-0812">Transmembrane</keyword>
<dbReference type="PANTHER" id="PTHR34821">
    <property type="entry name" value="INNER MEMBRANE PROTEIN YDCZ"/>
    <property type="match status" value="1"/>
</dbReference>
<feature type="transmembrane region" description="Helical" evidence="1">
    <location>
        <begin position="124"/>
        <end position="141"/>
    </location>
</feature>